<sequence>MMNVSTIRAVVRAKFVKPDITVREQAAIAGASPSATHRLNKRCQKLKIDHLLLEQLSNKEVVEVLLYSDHRTSCKREPDYNEALRELSEARGKRKRRTVLYLEYRAIDPATAMSKTHYFRMLNKVMKRVKIVMKQHHVAGEHMYIDYAGTKVFYKVGGEKVWVKIFVATLGASKKLFAFATEGEKTVNWIDGMTKAVTYFDGCTETVTMDNAIALVSEPGLVANLVDNVMFWAEHYGCLINTCRVGHPQDKSLVENGVKFITQRVLVPMLNMTFFDINEINQYILKEVEKLNNECFQGFDISRNDLFEENERGALRPCPATPYRMVTDRQVKRVKPDYHFEYGNHDYSVPYTLAGESVDIVVTQNEIDIYHQNRFVYKHQLSKNKGGSTTIPEHMSAEHLADFSMCDKKANIKWAEDTGEQVQAIVESWYSQTKNPQSRPIAKRCRALMNLVQKQGSNLVNQACEYALRHDMDKPSEIELIISAQKAEGGFENLPYRVELHGNIRGRDYYGDNYDA</sequence>
<dbReference type="PROSITE" id="PS50994">
    <property type="entry name" value="INTEGRASE"/>
    <property type="match status" value="1"/>
</dbReference>
<organism evidence="3 4">
    <name type="scientific">Idiomarina fontislapidosi</name>
    <dbReference type="NCBI Taxonomy" id="263723"/>
    <lineage>
        <taxon>Bacteria</taxon>
        <taxon>Pseudomonadati</taxon>
        <taxon>Pseudomonadota</taxon>
        <taxon>Gammaproteobacteria</taxon>
        <taxon>Alteromonadales</taxon>
        <taxon>Idiomarinaceae</taxon>
        <taxon>Idiomarina</taxon>
    </lineage>
</organism>
<dbReference type="PANTHER" id="PTHR35004">
    <property type="entry name" value="TRANSPOSASE RV3428C-RELATED"/>
    <property type="match status" value="1"/>
</dbReference>
<dbReference type="Proteomes" id="UP000287330">
    <property type="component" value="Unassembled WGS sequence"/>
</dbReference>
<reference evidence="4" key="1">
    <citation type="journal article" date="2018" name="Front. Microbiol.">
        <title>Genome-Based Analysis Reveals the Taxonomy and Diversity of the Family Idiomarinaceae.</title>
        <authorList>
            <person name="Liu Y."/>
            <person name="Lai Q."/>
            <person name="Shao Z."/>
        </authorList>
    </citation>
    <scope>NUCLEOTIDE SEQUENCE [LARGE SCALE GENOMIC DNA]</scope>
    <source>
        <strain evidence="4">F23</strain>
    </source>
</reference>
<evidence type="ECO:0000313" key="4">
    <source>
        <dbReference type="Proteomes" id="UP000287330"/>
    </source>
</evidence>
<dbReference type="SUPFAM" id="SSF53098">
    <property type="entry name" value="Ribonuclease H-like"/>
    <property type="match status" value="1"/>
</dbReference>
<dbReference type="RefSeq" id="WP_110576462.1">
    <property type="nucleotide sequence ID" value="NZ_PIPV01000021.1"/>
</dbReference>
<dbReference type="GO" id="GO:0015074">
    <property type="term" value="P:DNA integration"/>
    <property type="evidence" value="ECO:0007669"/>
    <property type="project" value="InterPro"/>
</dbReference>
<dbReference type="EMBL" id="PIPV01000021">
    <property type="protein sequence ID" value="RUO48907.1"/>
    <property type="molecule type" value="Genomic_DNA"/>
</dbReference>
<evidence type="ECO:0000256" key="1">
    <source>
        <dbReference type="ARBA" id="ARBA00009277"/>
    </source>
</evidence>
<evidence type="ECO:0000313" key="3">
    <source>
        <dbReference type="EMBL" id="RUO48907.1"/>
    </source>
</evidence>
<dbReference type="InterPro" id="IPR054353">
    <property type="entry name" value="IstA-like_C"/>
</dbReference>
<protein>
    <recommendedName>
        <fullName evidence="2">Integrase catalytic domain-containing protein</fullName>
    </recommendedName>
</protein>
<accession>A0A432XJY8</accession>
<proteinExistence type="inferred from homology"/>
<dbReference type="GO" id="GO:0003676">
    <property type="term" value="F:nucleic acid binding"/>
    <property type="evidence" value="ECO:0007669"/>
    <property type="project" value="InterPro"/>
</dbReference>
<dbReference type="InterPro" id="IPR001584">
    <property type="entry name" value="Integrase_cat-core"/>
</dbReference>
<dbReference type="InterPro" id="IPR036397">
    <property type="entry name" value="RNaseH_sf"/>
</dbReference>
<dbReference type="AlphaFoldDB" id="A0A432XJY8"/>
<dbReference type="OrthoDB" id="2065409at2"/>
<keyword evidence="4" id="KW-1185">Reference proteome</keyword>
<dbReference type="Gene3D" id="3.30.420.10">
    <property type="entry name" value="Ribonuclease H-like superfamily/Ribonuclease H"/>
    <property type="match status" value="1"/>
</dbReference>
<feature type="domain" description="Integrase catalytic" evidence="2">
    <location>
        <begin position="132"/>
        <end position="330"/>
    </location>
</feature>
<evidence type="ECO:0000259" key="2">
    <source>
        <dbReference type="PROSITE" id="PS50994"/>
    </source>
</evidence>
<comment type="similarity">
    <text evidence="1">Belongs to the transposase IS21/IS408/IS1162 family.</text>
</comment>
<comment type="caution">
    <text evidence="3">The sequence shown here is derived from an EMBL/GenBank/DDBJ whole genome shotgun (WGS) entry which is preliminary data.</text>
</comment>
<dbReference type="PANTHER" id="PTHR35004:SF8">
    <property type="entry name" value="TRANSPOSASE RV3428C-RELATED"/>
    <property type="match status" value="1"/>
</dbReference>
<dbReference type="Pfam" id="PF22483">
    <property type="entry name" value="Mu-transpos_C_2"/>
    <property type="match status" value="1"/>
</dbReference>
<name>A0A432XJY8_9GAMM</name>
<gene>
    <name evidence="3" type="ORF">CWE25_13165</name>
</gene>
<dbReference type="Pfam" id="PF00665">
    <property type="entry name" value="rve"/>
    <property type="match status" value="1"/>
</dbReference>
<dbReference type="InterPro" id="IPR012337">
    <property type="entry name" value="RNaseH-like_sf"/>
</dbReference>